<dbReference type="EMBL" id="LGLK01000057">
    <property type="protein sequence ID" value="KPC18089.1"/>
    <property type="molecule type" value="Genomic_DNA"/>
</dbReference>
<keyword evidence="3" id="KW-1185">Reference proteome</keyword>
<comment type="caution">
    <text evidence="1">The sequence shown here is derived from an EMBL/GenBank/DDBJ whole genome shotgun (WGS) entry which is preliminary data.</text>
</comment>
<proteinExistence type="predicted"/>
<name>A0ABR5KRE6_PSEAV</name>
<evidence type="ECO:0000313" key="1">
    <source>
        <dbReference type="EMBL" id="KPC17130.1"/>
    </source>
</evidence>
<dbReference type="Proteomes" id="UP000037943">
    <property type="component" value="Unassembled WGS sequence"/>
</dbReference>
<gene>
    <name evidence="1" type="ORF">AC499_0332</name>
    <name evidence="2" type="ORF">AC499_1291</name>
</gene>
<organism evidence="1 3">
    <name type="scientific">Pseudomonas amygdali pv. lachrymans</name>
    <name type="common">Pseudomonas syringae pv. lachrymans</name>
    <dbReference type="NCBI Taxonomy" id="53707"/>
    <lineage>
        <taxon>Bacteria</taxon>
        <taxon>Pseudomonadati</taxon>
        <taxon>Pseudomonadota</taxon>
        <taxon>Gammaproteobacteria</taxon>
        <taxon>Pseudomonadales</taxon>
        <taxon>Pseudomonadaceae</taxon>
        <taxon>Pseudomonas</taxon>
        <taxon>Pseudomonas amygdali</taxon>
    </lineage>
</organism>
<accession>A0ABR5KRE6</accession>
<evidence type="ECO:0000313" key="3">
    <source>
        <dbReference type="Proteomes" id="UP000037943"/>
    </source>
</evidence>
<sequence>MLAVILKELQELRREHWEVIDREFNLTPGQLQDHGCFVEGFFSKCINGPSPHPANKSTFV</sequence>
<evidence type="ECO:0000313" key="2">
    <source>
        <dbReference type="EMBL" id="KPC18089.1"/>
    </source>
</evidence>
<reference evidence="1 3" key="2">
    <citation type="submission" date="2015-10" db="EMBL/GenBank/DDBJ databases">
        <title>Comparative genomics and high-throughput reverse genetic screens identify a new phytobacterial MAMP and an Arabidopsis receptor required for immune elicitation.</title>
        <authorList>
            <person name="Mott G.A."/>
            <person name="Thakur S."/>
            <person name="Wang P.W."/>
            <person name="Desveaux D."/>
            <person name="Guttman D.S."/>
        </authorList>
    </citation>
    <scope>NUCLEOTIDE SEQUENCE [LARGE SCALE GENOMIC DNA]</scope>
    <source>
        <strain evidence="1 3">107</strain>
    </source>
</reference>
<protein>
    <submittedName>
        <fullName evidence="1">Uncharacterized protein</fullName>
    </submittedName>
</protein>
<reference evidence="1 3" key="1">
    <citation type="submission" date="2015-07" db="EMBL/GenBank/DDBJ databases">
        <authorList>
            <person name="O'Brien H.E."/>
            <person name="Thakur S."/>
            <person name="Gong Y."/>
            <person name="Wang P.W."/>
            <person name="Guttman D.S."/>
        </authorList>
    </citation>
    <scope>NUCLEOTIDE SEQUENCE [LARGE SCALE GENOMIC DNA]</scope>
    <source>
        <strain evidence="1 3">107</strain>
    </source>
</reference>
<dbReference type="EMBL" id="LGLK01000057">
    <property type="protein sequence ID" value="KPC17130.1"/>
    <property type="molecule type" value="Genomic_DNA"/>
</dbReference>